<dbReference type="OrthoDB" id="5982640at2759"/>
<gene>
    <name evidence="2" type="ORF">OS493_034244</name>
</gene>
<proteinExistence type="predicted"/>
<feature type="region of interest" description="Disordered" evidence="1">
    <location>
        <begin position="1"/>
        <end position="47"/>
    </location>
</feature>
<evidence type="ECO:0000256" key="1">
    <source>
        <dbReference type="SAM" id="MobiDB-lite"/>
    </source>
</evidence>
<sequence length="215" mass="24466">MESRRRSSEDVSSVPPGSVLSSSNSQRQKHVLEENEGTQTPMPAKPLDNFTLSWLLRTEAPAKLAKEKKKPITGASPQVPEWPQTREAFLGWFWKGTNGNDLVKELNRSPSHGDNYIRREKDRPTVYGIVLNNDQLTPEANVWKLCKVGFTQVPTAEGTNNRMEQLKKEIDRKYKDKTEGREANASVLFVLPIGAVDTTPYLIQRKEYERRLDCP</sequence>
<evidence type="ECO:0000313" key="2">
    <source>
        <dbReference type="EMBL" id="KAJ7376508.1"/>
    </source>
</evidence>
<dbReference type="Proteomes" id="UP001163046">
    <property type="component" value="Unassembled WGS sequence"/>
</dbReference>
<accession>A0A9W9Z9G6</accession>
<evidence type="ECO:0000313" key="3">
    <source>
        <dbReference type="Proteomes" id="UP001163046"/>
    </source>
</evidence>
<comment type="caution">
    <text evidence="2">The sequence shown here is derived from an EMBL/GenBank/DDBJ whole genome shotgun (WGS) entry which is preliminary data.</text>
</comment>
<protein>
    <submittedName>
        <fullName evidence="2">Uncharacterized protein</fullName>
    </submittedName>
</protein>
<organism evidence="2 3">
    <name type="scientific">Desmophyllum pertusum</name>
    <dbReference type="NCBI Taxonomy" id="174260"/>
    <lineage>
        <taxon>Eukaryota</taxon>
        <taxon>Metazoa</taxon>
        <taxon>Cnidaria</taxon>
        <taxon>Anthozoa</taxon>
        <taxon>Hexacorallia</taxon>
        <taxon>Scleractinia</taxon>
        <taxon>Caryophylliina</taxon>
        <taxon>Caryophylliidae</taxon>
        <taxon>Desmophyllum</taxon>
    </lineage>
</organism>
<feature type="compositionally biased region" description="Low complexity" evidence="1">
    <location>
        <begin position="10"/>
        <end position="25"/>
    </location>
</feature>
<dbReference type="AlphaFoldDB" id="A0A9W9Z9G6"/>
<name>A0A9W9Z9G6_9CNID</name>
<reference evidence="2" key="1">
    <citation type="submission" date="2023-01" db="EMBL/GenBank/DDBJ databases">
        <title>Genome assembly of the deep-sea coral Lophelia pertusa.</title>
        <authorList>
            <person name="Herrera S."/>
            <person name="Cordes E."/>
        </authorList>
    </citation>
    <scope>NUCLEOTIDE SEQUENCE</scope>
    <source>
        <strain evidence="2">USNM1676648</strain>
        <tissue evidence="2">Polyp</tissue>
    </source>
</reference>
<keyword evidence="3" id="KW-1185">Reference proteome</keyword>
<dbReference type="EMBL" id="MU826397">
    <property type="protein sequence ID" value="KAJ7376508.1"/>
    <property type="molecule type" value="Genomic_DNA"/>
</dbReference>